<keyword evidence="1" id="KW-0732">Signal</keyword>
<organism evidence="2 3">
    <name type="scientific">Candidatus Desulfovibrio trichonymphae</name>
    <dbReference type="NCBI Taxonomy" id="1725232"/>
    <lineage>
        <taxon>Bacteria</taxon>
        <taxon>Pseudomonadati</taxon>
        <taxon>Thermodesulfobacteriota</taxon>
        <taxon>Desulfovibrionia</taxon>
        <taxon>Desulfovibrionales</taxon>
        <taxon>Desulfovibrionaceae</taxon>
        <taxon>Desulfovibrio</taxon>
    </lineage>
</organism>
<evidence type="ECO:0008006" key="4">
    <source>
        <dbReference type="Google" id="ProtNLM"/>
    </source>
</evidence>
<sequence>MKTFLRLFIAVLLLLVVWLPATANAVSKSVILSPFSITAPQSYAYLSKAVPATIQAGLNRPGVLEARPVQIKISSLAEARKARNAQHADYVVWGVVTVLGNECTVEVNSSDRDGKTWSKTGQGPVSGLTATVQNLAAALSSEALGLPGMAYAGQQGEGQMINRMNSDIVVNETGQQQVYLNPQFRYQGAWANDASRLRTQRLPNKMVDMAVGDFNGDGKNEIAVLGDHKLIIYAWSANGKLKPLGETVVSRSNLNFSMRAVDINRDGVKDLVIATYEQDSNRPYSYFYTFAGNKLAECAERVPYFASVVSTPPNFAPTLVGQGWDSIKLFAPDVRVMEKHGAKLTLGSRLDLPEGAKVFNICWLPGDKNSKGDQLVMLTDDERIKLFQGSGNTLIHTTIERFSGSATGMEHYKGMPGLDPDRNYQLPGKYYASMRLITADLGHTGEYVLLINKPISTASQLFDRYRYFPQGEIHALYWDGVGLALKWKTRRIRGSVASVDLADANNDGVLDLVVGLNTSPDLGVGSRQCMITAYPLDISQTNPNVPADLSDFEVTPNQ</sequence>
<dbReference type="KEGG" id="dtr:RSDT_0802"/>
<dbReference type="AlphaFoldDB" id="A0A1J1DR56"/>
<dbReference type="Proteomes" id="UP000242645">
    <property type="component" value="Chromosome"/>
</dbReference>
<protein>
    <recommendedName>
        <fullName evidence="4">VCBS repeat-containing protein</fullName>
    </recommendedName>
</protein>
<dbReference type="RefSeq" id="WP_096399827.1">
    <property type="nucleotide sequence ID" value="NZ_AP017368.1"/>
</dbReference>
<keyword evidence="3" id="KW-1185">Reference proteome</keyword>
<dbReference type="Pfam" id="PF13517">
    <property type="entry name" value="FG-GAP_3"/>
    <property type="match status" value="1"/>
</dbReference>
<gene>
    <name evidence="2" type="ORF">RSDT_0802</name>
</gene>
<evidence type="ECO:0000256" key="1">
    <source>
        <dbReference type="ARBA" id="ARBA00022729"/>
    </source>
</evidence>
<evidence type="ECO:0000313" key="3">
    <source>
        <dbReference type="Proteomes" id="UP000242645"/>
    </source>
</evidence>
<dbReference type="InterPro" id="IPR013517">
    <property type="entry name" value="FG-GAP"/>
</dbReference>
<proteinExistence type="predicted"/>
<dbReference type="SUPFAM" id="SSF69318">
    <property type="entry name" value="Integrin alpha N-terminal domain"/>
    <property type="match status" value="2"/>
</dbReference>
<accession>A0A1J1DR56</accession>
<dbReference type="EMBL" id="AP017368">
    <property type="protein sequence ID" value="BAV92314.1"/>
    <property type="molecule type" value="Genomic_DNA"/>
</dbReference>
<dbReference type="InterPro" id="IPR028994">
    <property type="entry name" value="Integrin_alpha_N"/>
</dbReference>
<dbReference type="OrthoDB" id="5422153at2"/>
<reference evidence="2 3" key="1">
    <citation type="journal article" date="2017" name="ISME J.">
        <title>Genome of 'Ca. Desulfovibrio trichonymphae', an H2-oxidizing bacterium in a tripartite symbiotic system within a protist cell in the termite gut.</title>
        <authorList>
            <person name="Kuwahara H."/>
            <person name="Yuki M."/>
            <person name="Izawa K."/>
            <person name="Ohkuma M."/>
            <person name="Hongoh Y."/>
        </authorList>
    </citation>
    <scope>NUCLEOTIDE SEQUENCE [LARGE SCALE GENOMIC DNA]</scope>
    <source>
        <strain evidence="2 3">Rs-N31</strain>
    </source>
</reference>
<dbReference type="Gene3D" id="2.130.10.130">
    <property type="entry name" value="Integrin alpha, N-terminal"/>
    <property type="match status" value="1"/>
</dbReference>
<evidence type="ECO:0000313" key="2">
    <source>
        <dbReference type="EMBL" id="BAV92314.1"/>
    </source>
</evidence>
<name>A0A1J1DR56_9BACT</name>